<protein>
    <submittedName>
        <fullName evidence="1">Sporulation and spore germination</fullName>
    </submittedName>
</protein>
<dbReference type="InterPro" id="IPR018910">
    <property type="entry name" value="LpqB_C"/>
</dbReference>
<dbReference type="KEGG" id="pmad:BAY61_26155"/>
<evidence type="ECO:0000313" key="1">
    <source>
        <dbReference type="EMBL" id="SDD71356.1"/>
    </source>
</evidence>
<name>A0A222VW11_9PSEU</name>
<organism evidence="1 2">
    <name type="scientific">Prauserella marina</name>
    <dbReference type="NCBI Taxonomy" id="530584"/>
    <lineage>
        <taxon>Bacteria</taxon>
        <taxon>Bacillati</taxon>
        <taxon>Actinomycetota</taxon>
        <taxon>Actinomycetes</taxon>
        <taxon>Pseudonocardiales</taxon>
        <taxon>Pseudonocardiaceae</taxon>
        <taxon>Prauserella</taxon>
    </lineage>
</organism>
<dbReference type="PROSITE" id="PS51257">
    <property type="entry name" value="PROKAR_LIPOPROTEIN"/>
    <property type="match status" value="1"/>
</dbReference>
<dbReference type="InterPro" id="IPR059026">
    <property type="entry name" value="LpqB_N"/>
</dbReference>
<dbReference type="EMBL" id="FMZE01000011">
    <property type="protein sequence ID" value="SDD71356.1"/>
    <property type="molecule type" value="Genomic_DNA"/>
</dbReference>
<dbReference type="AlphaFoldDB" id="A0A222VW11"/>
<sequence>MNRRRYRAAVATLIAVLVLSGCAAIPTESQPEAVPRERTGQPTQEVPEPARGLDPLSVVREFVRASAEPTSDHAAARAYLTGDSRKQWRPDQTLTIIEDQFGTVYATGREQSADSAERVVMVRATNVGRLGSDSAFIPADDQVLVPVRLRLQQDGQWRIIEPPDTIMVTETDFNESYFRVPVYFFASDSTALVPDVRYVVARPQSGLPARVMDLLLAGPSNGLTGAVRNPLGDAATLESNVTGANDGALVVPLSGVDETSEQERRLMVAQVVRSLQHVTTSRIRLLAGGTALTPGHIDWLPSELPAYEAVSSPSSELPGLMTAGGRLVSLGNGQAIEGPAGTGAYNVESAAQSINGQQLAVVERTGDGARLRVGDYGGEGQLVDLPATSLTRPTWRPATSSDKKSGELWTVADGDKVVRVQRTPEGKWAPQSVNASEVLAVGPITGLRLSRDGARVAMIAGGQLVVASVVRAADSSSITLRSPRILQPSNLVGVVDVDWVSQDTLIVATSSDSIPVARVPVDGQRLDKFNSSNLTPPMRAITAAPGRPIIVADASGLWTASDVGDVWRPHQMTRPDAAPFYPG</sequence>
<dbReference type="Proteomes" id="UP000199494">
    <property type="component" value="Unassembled WGS sequence"/>
</dbReference>
<keyword evidence="2" id="KW-1185">Reference proteome</keyword>
<dbReference type="SUPFAM" id="SSF69322">
    <property type="entry name" value="Tricorn protease domain 2"/>
    <property type="match status" value="1"/>
</dbReference>
<dbReference type="OrthoDB" id="3226781at2"/>
<dbReference type="Pfam" id="PF10646">
    <property type="entry name" value="Germane"/>
    <property type="match status" value="1"/>
</dbReference>
<reference evidence="1 2" key="1">
    <citation type="submission" date="2016-10" db="EMBL/GenBank/DDBJ databases">
        <authorList>
            <person name="de Groot N.N."/>
        </authorList>
    </citation>
    <scope>NUCLEOTIDE SEQUENCE [LARGE SCALE GENOMIC DNA]</scope>
    <source>
        <strain evidence="1 2">CGMCC 4.5506</strain>
    </source>
</reference>
<dbReference type="STRING" id="530584.SAMN05421630_111204"/>
<dbReference type="SMART" id="SM00909">
    <property type="entry name" value="Germane"/>
    <property type="match status" value="1"/>
</dbReference>
<dbReference type="RefSeq" id="WP_091809336.1">
    <property type="nucleotide sequence ID" value="NZ_CP016353.1"/>
</dbReference>
<accession>A0A222VW11</accession>
<gene>
    <name evidence="1" type="ORF">SAMN05421630_111204</name>
</gene>
<proteinExistence type="predicted"/>
<evidence type="ECO:0000313" key="2">
    <source>
        <dbReference type="Proteomes" id="UP000199494"/>
    </source>
</evidence>
<dbReference type="Pfam" id="PF10647">
    <property type="entry name" value="Gmad1"/>
    <property type="match status" value="1"/>
</dbReference>
<dbReference type="InterPro" id="IPR019606">
    <property type="entry name" value="GerMN"/>
</dbReference>
<dbReference type="Pfam" id="PF25976">
    <property type="entry name" value="LpqB_N"/>
    <property type="match status" value="1"/>
</dbReference>